<evidence type="ECO:0000256" key="8">
    <source>
        <dbReference type="ARBA" id="ARBA00029449"/>
    </source>
</evidence>
<name>A0A834XUX6_APHGI</name>
<dbReference type="OrthoDB" id="10256179at2759"/>
<feature type="repeat" description="RCC1" evidence="9">
    <location>
        <begin position="4"/>
        <end position="60"/>
    </location>
</feature>
<feature type="repeat" description="RCC1" evidence="9">
    <location>
        <begin position="111"/>
        <end position="162"/>
    </location>
</feature>
<evidence type="ECO:0000256" key="10">
    <source>
        <dbReference type="SAM" id="MobiDB-lite"/>
    </source>
</evidence>
<dbReference type="Proteomes" id="UP000639338">
    <property type="component" value="Unassembled WGS sequence"/>
</dbReference>
<dbReference type="GO" id="GO:0005856">
    <property type="term" value="C:cytoskeleton"/>
    <property type="evidence" value="ECO:0007669"/>
    <property type="project" value="UniProtKB-SubCell"/>
</dbReference>
<evidence type="ECO:0000256" key="6">
    <source>
        <dbReference type="ARBA" id="ARBA00023212"/>
    </source>
</evidence>
<evidence type="ECO:0000256" key="2">
    <source>
        <dbReference type="ARBA" id="ARBA00004245"/>
    </source>
</evidence>
<comment type="caution">
    <text evidence="12">The sequence shown here is derived from an EMBL/GenBank/DDBJ whole genome shotgun (WGS) entry which is preliminary data.</text>
</comment>
<feature type="repeat" description="RCC1" evidence="9">
    <location>
        <begin position="61"/>
        <end position="110"/>
    </location>
</feature>
<dbReference type="SUPFAM" id="SSF103657">
    <property type="entry name" value="BAR/IMD domain-like"/>
    <property type="match status" value="1"/>
</dbReference>
<evidence type="ECO:0000313" key="12">
    <source>
        <dbReference type="EMBL" id="KAF7992967.1"/>
    </source>
</evidence>
<sequence>MTDFELFAWGANSHGQLGLGYESEQSLLPEKIDIKETNIKIDEIIKITGGGGHTLILDKNGNVYSCGWNKKMQTGIPGGETISKLQKIENLNNIIDIACGWDSSMALTETGDIYVWGSNTYGQLGLESPEEFINKPIKIQLPNFRVKKISMGLRHSAIVTHDGQVFVTGSNNKHQLGIVNDDNVKIKQIKKFTKVLEIENIIDVSCGQYFNIALSNNNCVYSWGDNKQGQLGFDNNKIKYHDKPVKIIFDIDIKNIISISSGWTHSSVLTTDGKIYSWGRNIYGQLGFNARNNYWQAKCVENLRIIKQLKVGSEHNITIDDNNIISSWGWNEHGNCGNGNTQDIFKPTQIIFPSGFEGFLIGLKNKKIKNYIINDKTIDYYLIVIIIMLRSKSQNSICEQEAKFVQERIAGVEKYFAELCTVFAAYTRKAARLRDKNDEVSKILKIYAESETVNRSLNCGLGNFATTLSVIGDYRDAEVQRLDTKVIAPLSQYSIICKHAREDVKNTFSIREKELTKRKNLEKIRSRNPRNRQMISQAEADLMKATVEVSRVVKGLEDQIDSFEKRKLYDIKTILLDFVMIELSFHTKAVELMTKAYQDIADIDEAKDLEDFREVLNVPDTVQRLETVRRTSFRQACSLSNLTKNFSSPITLRKSANKNTESLDSMKAISNSSESVQVEEYDDDSSEETDDDTDKTSVRSKSK</sequence>
<dbReference type="SUPFAM" id="SSF50985">
    <property type="entry name" value="RCC1/BLIP-II"/>
    <property type="match status" value="1"/>
</dbReference>
<keyword evidence="5" id="KW-0970">Cilium biogenesis/degradation</keyword>
<dbReference type="PRINTS" id="PR00633">
    <property type="entry name" value="RCCNDNSATION"/>
</dbReference>
<dbReference type="Pfam" id="PF06730">
    <property type="entry name" value="FAM92"/>
    <property type="match status" value="1"/>
</dbReference>
<dbReference type="GO" id="GO:0060271">
    <property type="term" value="P:cilium assembly"/>
    <property type="evidence" value="ECO:0007669"/>
    <property type="project" value="InterPro"/>
</dbReference>
<feature type="repeat" description="RCC1" evidence="9">
    <location>
        <begin position="273"/>
        <end position="322"/>
    </location>
</feature>
<protein>
    <recommendedName>
        <fullName evidence="11">RCC1-like domain-containing protein</fullName>
    </recommendedName>
</protein>
<keyword evidence="6" id="KW-0206">Cytoskeleton</keyword>
<evidence type="ECO:0000256" key="3">
    <source>
        <dbReference type="ARBA" id="ARBA00022490"/>
    </source>
</evidence>
<evidence type="ECO:0000259" key="11">
    <source>
        <dbReference type="Pfam" id="PF25390"/>
    </source>
</evidence>
<feature type="region of interest" description="Disordered" evidence="10">
    <location>
        <begin position="662"/>
        <end position="703"/>
    </location>
</feature>
<dbReference type="AlphaFoldDB" id="A0A834XUX6"/>
<keyword evidence="4" id="KW-0677">Repeat</keyword>
<evidence type="ECO:0000313" key="13">
    <source>
        <dbReference type="Proteomes" id="UP000639338"/>
    </source>
</evidence>
<evidence type="ECO:0000256" key="1">
    <source>
        <dbReference type="ARBA" id="ARBA00004138"/>
    </source>
</evidence>
<dbReference type="InterPro" id="IPR058923">
    <property type="entry name" value="RCC1-like_dom"/>
</dbReference>
<organism evidence="12 13">
    <name type="scientific">Aphidius gifuensis</name>
    <name type="common">Parasitoid wasp</name>
    <dbReference type="NCBI Taxonomy" id="684658"/>
    <lineage>
        <taxon>Eukaryota</taxon>
        <taxon>Metazoa</taxon>
        <taxon>Ecdysozoa</taxon>
        <taxon>Arthropoda</taxon>
        <taxon>Hexapoda</taxon>
        <taxon>Insecta</taxon>
        <taxon>Pterygota</taxon>
        <taxon>Neoptera</taxon>
        <taxon>Endopterygota</taxon>
        <taxon>Hymenoptera</taxon>
        <taxon>Apocrita</taxon>
        <taxon>Ichneumonoidea</taxon>
        <taxon>Braconidae</taxon>
        <taxon>Aphidiinae</taxon>
        <taxon>Aphidius</taxon>
    </lineage>
</organism>
<feature type="repeat" description="RCC1" evidence="9">
    <location>
        <begin position="163"/>
        <end position="217"/>
    </location>
</feature>
<dbReference type="InterPro" id="IPR009091">
    <property type="entry name" value="RCC1/BLIP-II"/>
</dbReference>
<dbReference type="EMBL" id="JACMRX010000003">
    <property type="protein sequence ID" value="KAF7992967.1"/>
    <property type="molecule type" value="Genomic_DNA"/>
</dbReference>
<proteinExistence type="inferred from homology"/>
<reference evidence="12 13" key="1">
    <citation type="submission" date="2020-08" db="EMBL/GenBank/DDBJ databases">
        <title>Aphidius gifuensis genome sequencing and assembly.</title>
        <authorList>
            <person name="Du Z."/>
        </authorList>
    </citation>
    <scope>NUCLEOTIDE SEQUENCE [LARGE SCALE GENOMIC DNA]</scope>
    <source>
        <strain evidence="12">YNYX2018</strain>
        <tissue evidence="12">Adults</tissue>
    </source>
</reference>
<keyword evidence="3" id="KW-0963">Cytoplasm</keyword>
<dbReference type="InterPro" id="IPR035590">
    <property type="entry name" value="BAR_CBAR1/2"/>
</dbReference>
<dbReference type="Gene3D" id="1.20.1270.60">
    <property type="entry name" value="Arfaptin homology (AH) domain/BAR domain"/>
    <property type="match status" value="1"/>
</dbReference>
<comment type="subcellular location">
    <subcellularLocation>
        <location evidence="1">Cell projection</location>
        <location evidence="1">Cilium</location>
    </subcellularLocation>
    <subcellularLocation>
        <location evidence="2">Cytoplasm</location>
        <location evidence="2">Cytoskeleton</location>
    </subcellularLocation>
</comment>
<dbReference type="CDD" id="cd07598">
    <property type="entry name" value="BAR_FAM92"/>
    <property type="match status" value="1"/>
</dbReference>
<evidence type="ECO:0000256" key="5">
    <source>
        <dbReference type="ARBA" id="ARBA00022794"/>
    </source>
</evidence>
<dbReference type="GO" id="GO:0005929">
    <property type="term" value="C:cilium"/>
    <property type="evidence" value="ECO:0007669"/>
    <property type="project" value="UniProtKB-SubCell"/>
</dbReference>
<evidence type="ECO:0000256" key="9">
    <source>
        <dbReference type="PROSITE-ProRule" id="PRU00235"/>
    </source>
</evidence>
<keyword evidence="7" id="KW-0966">Cell projection</keyword>
<feature type="compositionally biased region" description="Acidic residues" evidence="10">
    <location>
        <begin position="677"/>
        <end position="693"/>
    </location>
</feature>
<feature type="repeat" description="RCC1" evidence="9">
    <location>
        <begin position="218"/>
        <end position="272"/>
    </location>
</feature>
<dbReference type="InterPro" id="IPR027267">
    <property type="entry name" value="AH/BAR_dom_sf"/>
</dbReference>
<gene>
    <name evidence="12" type="ORF">HCN44_005748</name>
</gene>
<keyword evidence="13" id="KW-1185">Reference proteome</keyword>
<dbReference type="Gene3D" id="2.130.10.30">
    <property type="entry name" value="Regulator of chromosome condensation 1/beta-lactamase-inhibitor protein II"/>
    <property type="match status" value="1"/>
</dbReference>
<dbReference type="PROSITE" id="PS50012">
    <property type="entry name" value="RCC1_3"/>
    <property type="match status" value="6"/>
</dbReference>
<dbReference type="Pfam" id="PF25390">
    <property type="entry name" value="WD40_RLD"/>
    <property type="match status" value="1"/>
</dbReference>
<accession>A0A834XUX6</accession>
<dbReference type="InterPro" id="IPR051625">
    <property type="entry name" value="Signaling_Regulatory_Domain"/>
</dbReference>
<comment type="similarity">
    <text evidence="8">Belongs to the CIBAR family.</text>
</comment>
<feature type="compositionally biased region" description="Polar residues" evidence="10">
    <location>
        <begin position="662"/>
        <end position="671"/>
    </location>
</feature>
<dbReference type="InterPro" id="IPR000408">
    <property type="entry name" value="Reg_chr_condens"/>
</dbReference>
<dbReference type="InterPro" id="IPR009602">
    <property type="entry name" value="CBAR/FAM92"/>
</dbReference>
<dbReference type="PANTHER" id="PTHR22872">
    <property type="entry name" value="BTK-BINDING PROTEIN-RELATED"/>
    <property type="match status" value="1"/>
</dbReference>
<evidence type="ECO:0000256" key="4">
    <source>
        <dbReference type="ARBA" id="ARBA00022737"/>
    </source>
</evidence>
<evidence type="ECO:0000256" key="7">
    <source>
        <dbReference type="ARBA" id="ARBA00023273"/>
    </source>
</evidence>
<feature type="domain" description="RCC1-like" evidence="11">
    <location>
        <begin position="6"/>
        <end position="351"/>
    </location>
</feature>